<dbReference type="SUPFAM" id="SSF53335">
    <property type="entry name" value="S-adenosyl-L-methionine-dependent methyltransferases"/>
    <property type="match status" value="1"/>
</dbReference>
<gene>
    <name evidence="2" type="ORF">F7R13_08815</name>
</gene>
<comment type="caution">
    <text evidence="2">The sequence shown here is derived from an EMBL/GenBank/DDBJ whole genome shotgun (WGS) entry which is preliminary data.</text>
</comment>
<dbReference type="AlphaFoldDB" id="A0A6L3NJ44"/>
<dbReference type="Pfam" id="PF13489">
    <property type="entry name" value="Methyltransf_23"/>
    <property type="match status" value="1"/>
</dbReference>
<proteinExistence type="predicted"/>
<dbReference type="Proteomes" id="UP000473571">
    <property type="component" value="Unassembled WGS sequence"/>
</dbReference>
<accession>A0A6L3NJ44</accession>
<sequence>MNMVASWILAPPDLPVRQGNPPRQTTQPRRKSPLPTGTNSGSRLAGSLPSADRFLLHSPIRRKRDSPKCNTGSDCNNDAVACFLSNESLFRHIRYEPRLSAGIHLYTYRRHHKMNHRDYSYYLRGQTEYMKQVLQYFAACCPEKTRILDIPSGSGVFAASLNALGHDVVQADIHGYGDSVVADMEAPLPFQNDEFGAVTCLEGVEHVLNPVHLISELVRVTKQKGTIIVSTPNVSNLHSRLQFLFTGTFFQFDARGARQTHGASVDRGHVSPFTPLQLIYVFGAMGCTLKGVRIDRRKRMALIPLYLLLKPLSILWTRKVTHGTSAGTYPGVASVSRLLTGFKLMFGRSQILIFEKMQ</sequence>
<reference evidence="2 3" key="1">
    <citation type="submission" date="2019-09" db="EMBL/GenBank/DDBJ databases">
        <title>Draft genome sequences of 48 bacterial type strains from the CCUG.</title>
        <authorList>
            <person name="Tunovic T."/>
            <person name="Pineiro-Iglesias B."/>
            <person name="Unosson C."/>
            <person name="Inganas E."/>
            <person name="Ohlen M."/>
            <person name="Cardew S."/>
            <person name="Jensie-Markopoulos S."/>
            <person name="Salva-Serra F."/>
            <person name="Jaen-Luchoro D."/>
            <person name="Karlsson R."/>
            <person name="Svensson-Stadler L."/>
            <person name="Chun J."/>
            <person name="Moore E."/>
        </authorList>
    </citation>
    <scope>NUCLEOTIDE SEQUENCE [LARGE SCALE GENOMIC DNA]</scope>
    <source>
        <strain evidence="2 3">CCUG 65687</strain>
    </source>
</reference>
<dbReference type="GO" id="GO:0032259">
    <property type="term" value="P:methylation"/>
    <property type="evidence" value="ECO:0007669"/>
    <property type="project" value="UniProtKB-KW"/>
</dbReference>
<dbReference type="InterPro" id="IPR029063">
    <property type="entry name" value="SAM-dependent_MTases_sf"/>
</dbReference>
<keyword evidence="2" id="KW-0808">Transferase</keyword>
<evidence type="ECO:0000256" key="1">
    <source>
        <dbReference type="SAM" id="MobiDB-lite"/>
    </source>
</evidence>
<evidence type="ECO:0000313" key="3">
    <source>
        <dbReference type="Proteomes" id="UP000473571"/>
    </source>
</evidence>
<organism evidence="2 3">
    <name type="scientific">Burkholderia territorii</name>
    <dbReference type="NCBI Taxonomy" id="1503055"/>
    <lineage>
        <taxon>Bacteria</taxon>
        <taxon>Pseudomonadati</taxon>
        <taxon>Pseudomonadota</taxon>
        <taxon>Betaproteobacteria</taxon>
        <taxon>Burkholderiales</taxon>
        <taxon>Burkholderiaceae</taxon>
        <taxon>Burkholderia</taxon>
        <taxon>Burkholderia cepacia complex</taxon>
    </lineage>
</organism>
<dbReference type="Gene3D" id="3.40.50.150">
    <property type="entry name" value="Vaccinia Virus protein VP39"/>
    <property type="match status" value="1"/>
</dbReference>
<protein>
    <submittedName>
        <fullName evidence="2">Methyltransferase domain-containing protein</fullName>
    </submittedName>
</protein>
<name>A0A6L3NJ44_9BURK</name>
<keyword evidence="2" id="KW-0489">Methyltransferase</keyword>
<dbReference type="GO" id="GO:0008168">
    <property type="term" value="F:methyltransferase activity"/>
    <property type="evidence" value="ECO:0007669"/>
    <property type="project" value="UniProtKB-KW"/>
</dbReference>
<feature type="region of interest" description="Disordered" evidence="1">
    <location>
        <begin position="12"/>
        <end position="47"/>
    </location>
</feature>
<evidence type="ECO:0000313" key="2">
    <source>
        <dbReference type="EMBL" id="KAB0684433.1"/>
    </source>
</evidence>
<dbReference type="EMBL" id="VZOL01000069">
    <property type="protein sequence ID" value="KAB0684433.1"/>
    <property type="molecule type" value="Genomic_DNA"/>
</dbReference>